<organism evidence="2 3">
    <name type="scientific">Corynespora cassiicola Philippines</name>
    <dbReference type="NCBI Taxonomy" id="1448308"/>
    <lineage>
        <taxon>Eukaryota</taxon>
        <taxon>Fungi</taxon>
        <taxon>Dikarya</taxon>
        <taxon>Ascomycota</taxon>
        <taxon>Pezizomycotina</taxon>
        <taxon>Dothideomycetes</taxon>
        <taxon>Pleosporomycetidae</taxon>
        <taxon>Pleosporales</taxon>
        <taxon>Corynesporascaceae</taxon>
        <taxon>Corynespora</taxon>
    </lineage>
</organism>
<protein>
    <submittedName>
        <fullName evidence="2">Uncharacterized protein</fullName>
    </submittedName>
</protein>
<evidence type="ECO:0000256" key="1">
    <source>
        <dbReference type="SAM" id="MobiDB-lite"/>
    </source>
</evidence>
<reference evidence="2 3" key="1">
    <citation type="journal article" date="2018" name="Front. Microbiol.">
        <title>Genome-Wide Analysis of Corynespora cassiicola Leaf Fall Disease Putative Effectors.</title>
        <authorList>
            <person name="Lopez D."/>
            <person name="Ribeiro S."/>
            <person name="Label P."/>
            <person name="Fumanal B."/>
            <person name="Venisse J.S."/>
            <person name="Kohler A."/>
            <person name="de Oliveira R.R."/>
            <person name="Labutti K."/>
            <person name="Lipzen A."/>
            <person name="Lail K."/>
            <person name="Bauer D."/>
            <person name="Ohm R.A."/>
            <person name="Barry K.W."/>
            <person name="Spatafora J."/>
            <person name="Grigoriev I.V."/>
            <person name="Martin F.M."/>
            <person name="Pujade-Renaud V."/>
        </authorList>
    </citation>
    <scope>NUCLEOTIDE SEQUENCE [LARGE SCALE GENOMIC DNA]</scope>
    <source>
        <strain evidence="2 3">Philippines</strain>
    </source>
</reference>
<dbReference type="Proteomes" id="UP000240883">
    <property type="component" value="Unassembled WGS sequence"/>
</dbReference>
<sequence>MKVNDEAKIRRSARAEVLGKAKVMGFEELEAARAKRAEKDAVKEAKDKAKRDRKKASLEGETGEEQQQAATSSKVQRGRKRKGMSDVGGPKAKIIRQSEAQIENISSRPIGEDEVTRGWRAPEAPMPHNRIP</sequence>
<dbReference type="AlphaFoldDB" id="A0A2T2N084"/>
<feature type="compositionally biased region" description="Polar residues" evidence="1">
    <location>
        <begin position="98"/>
        <end position="107"/>
    </location>
</feature>
<proteinExistence type="predicted"/>
<feature type="compositionally biased region" description="Basic and acidic residues" evidence="1">
    <location>
        <begin position="32"/>
        <end position="58"/>
    </location>
</feature>
<dbReference type="STRING" id="1448308.A0A2T2N084"/>
<evidence type="ECO:0000313" key="2">
    <source>
        <dbReference type="EMBL" id="PSN58834.1"/>
    </source>
</evidence>
<dbReference type="OrthoDB" id="4357141at2759"/>
<gene>
    <name evidence="2" type="ORF">BS50DRAFT_641435</name>
</gene>
<name>A0A2T2N084_CORCC</name>
<evidence type="ECO:0000313" key="3">
    <source>
        <dbReference type="Proteomes" id="UP000240883"/>
    </source>
</evidence>
<accession>A0A2T2N084</accession>
<feature type="region of interest" description="Disordered" evidence="1">
    <location>
        <begin position="32"/>
        <end position="132"/>
    </location>
</feature>
<dbReference type="EMBL" id="KZ678190">
    <property type="protein sequence ID" value="PSN58834.1"/>
    <property type="molecule type" value="Genomic_DNA"/>
</dbReference>
<keyword evidence="3" id="KW-1185">Reference proteome</keyword>